<dbReference type="AlphaFoldDB" id="A0AAD5WIP0"/>
<dbReference type="Pfam" id="PF02995">
    <property type="entry name" value="DUF229"/>
    <property type="match status" value="1"/>
</dbReference>
<dbReference type="EMBL" id="JAHQIW010007035">
    <property type="protein sequence ID" value="KAJ1371737.1"/>
    <property type="molecule type" value="Genomic_DNA"/>
</dbReference>
<proteinExistence type="predicted"/>
<protein>
    <submittedName>
        <fullName evidence="2">Uncharacterized protein</fullName>
    </submittedName>
</protein>
<accession>A0AAD5WIP0</accession>
<gene>
    <name evidence="1" type="ORF">KIN20_020474</name>
    <name evidence="2" type="ORF">KIN20_033735</name>
</gene>
<evidence type="ECO:0000313" key="2">
    <source>
        <dbReference type="EMBL" id="KAJ1371737.1"/>
    </source>
</evidence>
<evidence type="ECO:0000313" key="1">
    <source>
        <dbReference type="EMBL" id="KAJ1361260.1"/>
    </source>
</evidence>
<reference evidence="2" key="1">
    <citation type="submission" date="2021-06" db="EMBL/GenBank/DDBJ databases">
        <title>Parelaphostrongylus tenuis whole genome reference sequence.</title>
        <authorList>
            <person name="Garwood T.J."/>
            <person name="Larsen P.A."/>
            <person name="Fountain-Jones N.M."/>
            <person name="Garbe J.R."/>
            <person name="Macchietto M.G."/>
            <person name="Kania S.A."/>
            <person name="Gerhold R.W."/>
            <person name="Richards J.E."/>
            <person name="Wolf T.M."/>
        </authorList>
    </citation>
    <scope>NUCLEOTIDE SEQUENCE</scope>
    <source>
        <strain evidence="2">MNPRO001-30</strain>
        <tissue evidence="2">Meninges</tissue>
    </source>
</reference>
<name>A0AAD5WIP0_PARTN</name>
<comment type="caution">
    <text evidence="2">The sequence shown here is derived from an EMBL/GenBank/DDBJ whole genome shotgun (WGS) entry which is preliminary data.</text>
</comment>
<organism evidence="2 3">
    <name type="scientific">Parelaphostrongylus tenuis</name>
    <name type="common">Meningeal worm</name>
    <dbReference type="NCBI Taxonomy" id="148309"/>
    <lineage>
        <taxon>Eukaryota</taxon>
        <taxon>Metazoa</taxon>
        <taxon>Ecdysozoa</taxon>
        <taxon>Nematoda</taxon>
        <taxon>Chromadorea</taxon>
        <taxon>Rhabditida</taxon>
        <taxon>Rhabditina</taxon>
        <taxon>Rhabditomorpha</taxon>
        <taxon>Strongyloidea</taxon>
        <taxon>Metastrongylidae</taxon>
        <taxon>Parelaphostrongylus</taxon>
    </lineage>
</organism>
<sequence length="156" mass="18015">MNSYTSRLSDKTTEMAAFYTCALFRLGRHAWVSNENLNPFLVVLIPSKYRNTPIHHQVYQKANELVTHFDIHATLMDILKLQPEAGFSDTSYRELTPLSKGSSLFERMARSEKLPYTANSIRILYMSIQQNRCDVSLNKICVRSEHFLPQSVENLL</sequence>
<dbReference type="EMBL" id="JAHQIW010004144">
    <property type="protein sequence ID" value="KAJ1361260.1"/>
    <property type="molecule type" value="Genomic_DNA"/>
</dbReference>
<dbReference type="Proteomes" id="UP001196413">
    <property type="component" value="Unassembled WGS sequence"/>
</dbReference>
<keyword evidence="3" id="KW-1185">Reference proteome</keyword>
<dbReference type="InterPro" id="IPR004245">
    <property type="entry name" value="DUF229"/>
</dbReference>
<evidence type="ECO:0000313" key="3">
    <source>
        <dbReference type="Proteomes" id="UP001196413"/>
    </source>
</evidence>